<proteinExistence type="predicted"/>
<organism evidence="2 3">
    <name type="scientific">Glossina pallidipes</name>
    <name type="common">Tsetse fly</name>
    <dbReference type="NCBI Taxonomy" id="7398"/>
    <lineage>
        <taxon>Eukaryota</taxon>
        <taxon>Metazoa</taxon>
        <taxon>Ecdysozoa</taxon>
        <taxon>Arthropoda</taxon>
        <taxon>Hexapoda</taxon>
        <taxon>Insecta</taxon>
        <taxon>Pterygota</taxon>
        <taxon>Neoptera</taxon>
        <taxon>Endopterygota</taxon>
        <taxon>Diptera</taxon>
        <taxon>Brachycera</taxon>
        <taxon>Muscomorpha</taxon>
        <taxon>Hippoboscoidea</taxon>
        <taxon>Glossinidae</taxon>
        <taxon>Glossina</taxon>
    </lineage>
</organism>
<reference evidence="3" key="1">
    <citation type="submission" date="2014-03" db="EMBL/GenBank/DDBJ databases">
        <authorList>
            <person name="Aksoy S."/>
            <person name="Warren W."/>
            <person name="Wilson R.K."/>
        </authorList>
    </citation>
    <scope>NUCLEOTIDE SEQUENCE [LARGE SCALE GENOMIC DNA]</scope>
    <source>
        <strain evidence="3">IAEA</strain>
    </source>
</reference>
<evidence type="ECO:0000313" key="3">
    <source>
        <dbReference type="Proteomes" id="UP000092445"/>
    </source>
</evidence>
<feature type="transmembrane region" description="Helical" evidence="1">
    <location>
        <begin position="98"/>
        <end position="122"/>
    </location>
</feature>
<dbReference type="VEuPathDB" id="VectorBase:GPAI037552"/>
<dbReference type="Proteomes" id="UP000092445">
    <property type="component" value="Unassembled WGS sequence"/>
</dbReference>
<reference evidence="2" key="2">
    <citation type="submission" date="2020-05" db="UniProtKB">
        <authorList>
            <consortium name="EnsemblMetazoa"/>
        </authorList>
    </citation>
    <scope>IDENTIFICATION</scope>
    <source>
        <strain evidence="2">IAEA</strain>
    </source>
</reference>
<dbReference type="EnsemblMetazoa" id="GPAI037552-RA">
    <property type="protein sequence ID" value="GPAI037552-PA"/>
    <property type="gene ID" value="GPAI037552"/>
</dbReference>
<keyword evidence="1" id="KW-0472">Membrane</keyword>
<evidence type="ECO:0000256" key="1">
    <source>
        <dbReference type="SAM" id="Phobius"/>
    </source>
</evidence>
<accession>A0A1B0A8E5</accession>
<keyword evidence="1" id="KW-0812">Transmembrane</keyword>
<name>A0A1B0A8E5_GLOPL</name>
<evidence type="ECO:0000313" key="2">
    <source>
        <dbReference type="EnsemblMetazoa" id="GPAI037552-PA"/>
    </source>
</evidence>
<dbReference type="AlphaFoldDB" id="A0A1B0A8E5"/>
<feature type="transmembrane region" description="Helical" evidence="1">
    <location>
        <begin position="12"/>
        <end position="31"/>
    </location>
</feature>
<sequence>MKGWEVMITTLQNSMLTLVTTSNGSVVMYYLKSNDNSGLKSSFSLFYELINSIIFGYLQNAINFMLCRRSSIKHCAAVDLEDLQPGSDKKYWGLRLKFLIMISVANMGRSILNISCLALQIFGKRDDHSNND</sequence>
<keyword evidence="1" id="KW-1133">Transmembrane helix</keyword>
<protein>
    <submittedName>
        <fullName evidence="2">Uncharacterized protein</fullName>
    </submittedName>
</protein>
<feature type="transmembrane region" description="Helical" evidence="1">
    <location>
        <begin position="43"/>
        <end position="66"/>
    </location>
</feature>
<keyword evidence="3" id="KW-1185">Reference proteome</keyword>